<dbReference type="RefSeq" id="WP_197015212.1">
    <property type="nucleotide sequence ID" value="NZ_BAABES010000018.1"/>
</dbReference>
<dbReference type="EMBL" id="JADOUA010000001">
    <property type="protein sequence ID" value="MBG6093106.1"/>
    <property type="molecule type" value="Genomic_DNA"/>
</dbReference>
<keyword evidence="4" id="KW-1185">Reference proteome</keyword>
<feature type="domain" description="Low molecular weight protein antigen 6 PH" evidence="2">
    <location>
        <begin position="63"/>
        <end position="114"/>
    </location>
</feature>
<evidence type="ECO:0000259" key="2">
    <source>
        <dbReference type="Pfam" id="PF10756"/>
    </source>
</evidence>
<sequence length="165" mass="18741">MRSYRTLLLMAFGAAFCIYLFVWCLELTVSGGLPDQSTSRLFGMAVIMAGLLLLGLVFTLSLRSRVIIGEDGLEIVHAFRRERLPWDEITGVWVRAESISYDVMVRTPEKEHNVLSVPVRPVGLPLPAERFDVPPPKAPRRLRKQYGWLREAWERHRTGHGQGVA</sequence>
<keyword evidence="1" id="KW-0472">Membrane</keyword>
<evidence type="ECO:0000313" key="3">
    <source>
        <dbReference type="EMBL" id="MBG6093106.1"/>
    </source>
</evidence>
<gene>
    <name evidence="3" type="ORF">IW256_007219</name>
</gene>
<comment type="caution">
    <text evidence="3">The sequence shown here is derived from an EMBL/GenBank/DDBJ whole genome shotgun (WGS) entry which is preliminary data.</text>
</comment>
<organism evidence="3 4">
    <name type="scientific">Actinomadura viridis</name>
    <dbReference type="NCBI Taxonomy" id="58110"/>
    <lineage>
        <taxon>Bacteria</taxon>
        <taxon>Bacillati</taxon>
        <taxon>Actinomycetota</taxon>
        <taxon>Actinomycetes</taxon>
        <taxon>Streptosporangiales</taxon>
        <taxon>Thermomonosporaceae</taxon>
        <taxon>Actinomadura</taxon>
    </lineage>
</organism>
<keyword evidence="1" id="KW-0812">Transmembrane</keyword>
<dbReference type="InterPro" id="IPR019692">
    <property type="entry name" value="CFP-6_PH"/>
</dbReference>
<dbReference type="AlphaFoldDB" id="A0A931DSL5"/>
<feature type="transmembrane region" description="Helical" evidence="1">
    <location>
        <begin position="7"/>
        <end position="29"/>
    </location>
</feature>
<reference evidence="3" key="1">
    <citation type="submission" date="2020-11" db="EMBL/GenBank/DDBJ databases">
        <title>Sequencing the genomes of 1000 actinobacteria strains.</title>
        <authorList>
            <person name="Klenk H.-P."/>
        </authorList>
    </citation>
    <scope>NUCLEOTIDE SEQUENCE</scope>
    <source>
        <strain evidence="3">DSM 43175</strain>
    </source>
</reference>
<dbReference type="Proteomes" id="UP000614047">
    <property type="component" value="Unassembled WGS sequence"/>
</dbReference>
<dbReference type="Pfam" id="PF10756">
    <property type="entry name" value="bPH_6"/>
    <property type="match status" value="1"/>
</dbReference>
<evidence type="ECO:0000313" key="4">
    <source>
        <dbReference type="Proteomes" id="UP000614047"/>
    </source>
</evidence>
<proteinExistence type="predicted"/>
<name>A0A931DSL5_9ACTN</name>
<evidence type="ECO:0000256" key="1">
    <source>
        <dbReference type="SAM" id="Phobius"/>
    </source>
</evidence>
<feature type="transmembrane region" description="Helical" evidence="1">
    <location>
        <begin position="41"/>
        <end position="62"/>
    </location>
</feature>
<protein>
    <recommendedName>
        <fullName evidence="2">Low molecular weight protein antigen 6 PH domain-containing protein</fullName>
    </recommendedName>
</protein>
<accession>A0A931DSL5</accession>
<keyword evidence="1" id="KW-1133">Transmembrane helix</keyword>